<dbReference type="PANTHER" id="PTHR45859:SF1">
    <property type="entry name" value="TRANSLATION INITIATION FACTOR EIF-2B SUBUNIT BETA"/>
    <property type="match status" value="1"/>
</dbReference>
<proteinExistence type="inferred from homology"/>
<protein>
    <recommendedName>
        <fullName evidence="6">Translation initiation factor eIF2B subunit beta</fullName>
    </recommendedName>
    <alternativeName>
        <fullName evidence="7">eIF2B GDP-GTP exchange factor subunit beta</fullName>
    </alternativeName>
</protein>
<sequence>MWLTSSQQTQKSADPNARLTDTLCTSLRRRQIVGSLNVALATAALIQSIVRSAKYNTIDELLALIKAVGRKLTEANPKELAASNIIRRILRLIREEYRAAAAAHVSSAPSSIPSTPLIGPSTPGLNAPLDHYLSAAQSAAADAQYFPTHIQMSRQTSLSNFVAMRHSRAQMERSGALSGGGAEGYSAITANLFTTPPGNGHGRGSPGVSTPGAGVDSDEFMKHSAKLKPLLIQAIEEVVGELETTHEDVAKGAREHIHSSEIILTMGHSRTVEAFLKQAYKDRKFTVIIAESAPSYLGHSLASSLSPSGIPTLLIPDSSIHALLPRVTKVILGAHSVLANGGLFALSGSLACALAAKTHSKPVVVTTGQFKFAPAWNLYHEYGAVDFQGPGAVIGELGKGGGGGVEGVEVVDPYYDYIRPELVNLFVTNEGDHPPSYIYRLIKEAYDDEDVEI</sequence>
<evidence type="ECO:0000256" key="6">
    <source>
        <dbReference type="ARBA" id="ARBA00044122"/>
    </source>
</evidence>
<evidence type="ECO:0000256" key="2">
    <source>
        <dbReference type="ARBA" id="ARBA00007251"/>
    </source>
</evidence>
<dbReference type="GO" id="GO:0003743">
    <property type="term" value="F:translation initiation factor activity"/>
    <property type="evidence" value="ECO:0007669"/>
    <property type="project" value="UniProtKB-KW"/>
</dbReference>
<gene>
    <name evidence="10" type="ORF">I313_05176</name>
</gene>
<keyword evidence="3" id="KW-0963">Cytoplasm</keyword>
<dbReference type="Pfam" id="PF01008">
    <property type="entry name" value="IF-2B"/>
    <property type="match status" value="1"/>
</dbReference>
<dbReference type="HOGENOM" id="CLU_016218_4_3_1"/>
<evidence type="ECO:0000256" key="7">
    <source>
        <dbReference type="ARBA" id="ARBA00044228"/>
    </source>
</evidence>
<dbReference type="GO" id="GO:0005085">
    <property type="term" value="F:guanyl-nucleotide exchange factor activity"/>
    <property type="evidence" value="ECO:0007669"/>
    <property type="project" value="TreeGrafter"/>
</dbReference>
<evidence type="ECO:0000256" key="3">
    <source>
        <dbReference type="ARBA" id="ARBA00022490"/>
    </source>
</evidence>
<keyword evidence="5" id="KW-0648">Protein biosynthesis</keyword>
<dbReference type="AlphaFoldDB" id="A0A0D0T0A6"/>
<accession>A0A0D0T0A6</accession>
<comment type="similarity">
    <text evidence="2 9">Belongs to the eIF-2B alpha/beta/delta subunits family.</text>
</comment>
<evidence type="ECO:0000256" key="1">
    <source>
        <dbReference type="ARBA" id="ARBA00004514"/>
    </source>
</evidence>
<dbReference type="Gene3D" id="3.40.50.10470">
    <property type="entry name" value="Translation initiation factor eif-2b, domain 2"/>
    <property type="match status" value="1"/>
</dbReference>
<evidence type="ECO:0000256" key="9">
    <source>
        <dbReference type="RuleBase" id="RU003814"/>
    </source>
</evidence>
<dbReference type="GO" id="GO:0005851">
    <property type="term" value="C:eukaryotic translation initiation factor 2B complex"/>
    <property type="evidence" value="ECO:0007669"/>
    <property type="project" value="TreeGrafter"/>
</dbReference>
<evidence type="ECO:0000313" key="10">
    <source>
        <dbReference type="EMBL" id="KIR39027.1"/>
    </source>
</evidence>
<dbReference type="PANTHER" id="PTHR45859">
    <property type="entry name" value="TRANSLATION INITIATION FACTOR EIF-2B SUBUNIT BETA"/>
    <property type="match status" value="1"/>
</dbReference>
<name>A0A0D0T0A6_9TREE</name>
<dbReference type="InterPro" id="IPR000649">
    <property type="entry name" value="IF-2B-related"/>
</dbReference>
<dbReference type="InterPro" id="IPR042529">
    <property type="entry name" value="IF_2B-like_C"/>
</dbReference>
<dbReference type="OrthoDB" id="269919at2759"/>
<organism evidence="10 11">
    <name type="scientific">Cryptococcus deuterogattii Ram5</name>
    <dbReference type="NCBI Taxonomy" id="1296110"/>
    <lineage>
        <taxon>Eukaryota</taxon>
        <taxon>Fungi</taxon>
        <taxon>Dikarya</taxon>
        <taxon>Basidiomycota</taxon>
        <taxon>Agaricomycotina</taxon>
        <taxon>Tremellomycetes</taxon>
        <taxon>Tremellales</taxon>
        <taxon>Cryptococcaceae</taxon>
        <taxon>Cryptococcus</taxon>
        <taxon>Cryptococcus gattii species complex</taxon>
    </lineage>
</organism>
<reference evidence="10 11" key="1">
    <citation type="submission" date="2015-01" db="EMBL/GenBank/DDBJ databases">
        <title>The Genome Sequence of Cryptococcus gattii Ram5.</title>
        <authorList>
            <consortium name="The Broad Institute Genomics Platform"/>
            <person name="Cuomo C."/>
            <person name="Litvintseva A."/>
            <person name="Chen Y."/>
            <person name="Heitman J."/>
            <person name="Sun S."/>
            <person name="Springer D."/>
            <person name="Dromer F."/>
            <person name="Young S."/>
            <person name="Zeng Q."/>
            <person name="Gargeya S."/>
            <person name="Abouelleil A."/>
            <person name="Alvarado L."/>
            <person name="Chapman S.B."/>
            <person name="Gainer-Dewar J."/>
            <person name="Goldberg J."/>
            <person name="Griggs A."/>
            <person name="Gujja S."/>
            <person name="Hansen M."/>
            <person name="Howarth C."/>
            <person name="Imamovic A."/>
            <person name="Larimer J."/>
            <person name="Murphy C."/>
            <person name="Naylor J."/>
            <person name="Pearson M."/>
            <person name="Priest M."/>
            <person name="Roberts A."/>
            <person name="Saif S."/>
            <person name="Shea T."/>
            <person name="Sykes S."/>
            <person name="Wortman J."/>
            <person name="Nusbaum C."/>
            <person name="Birren B."/>
        </authorList>
    </citation>
    <scope>NUCLEOTIDE SEQUENCE [LARGE SCALE GENOMIC DNA]</scope>
    <source>
        <strain evidence="10 11">Ram5</strain>
    </source>
</reference>
<evidence type="ECO:0000256" key="5">
    <source>
        <dbReference type="ARBA" id="ARBA00022917"/>
    </source>
</evidence>
<dbReference type="Proteomes" id="UP000053392">
    <property type="component" value="Unassembled WGS sequence"/>
</dbReference>
<evidence type="ECO:0000256" key="8">
    <source>
        <dbReference type="ARBA" id="ARBA00046432"/>
    </source>
</evidence>
<dbReference type="InterPro" id="IPR051855">
    <property type="entry name" value="eIF2B_beta_subunit"/>
</dbReference>
<comment type="subunit">
    <text evidence="8">Component of the translation initiation factor 2B (eIF2B) complex which is a heterodecamer of two sets of five different subunits: alpha, beta, gamma, delta and epsilon. Subunits alpha, beta and delta comprise a regulatory subcomplex and subunits epsilon and gamma comprise a catalytic subcomplex. Within the complex, the hexameric regulatory complex resides at the center, with the two heterodimeric catalytic subcomplexes bound on opposite sides.</text>
</comment>
<dbReference type="SUPFAM" id="SSF100950">
    <property type="entry name" value="NagB/RpiA/CoA transferase-like"/>
    <property type="match status" value="1"/>
</dbReference>
<keyword evidence="11" id="KW-1185">Reference proteome</keyword>
<keyword evidence="4" id="KW-0396">Initiation factor</keyword>
<dbReference type="InterPro" id="IPR037171">
    <property type="entry name" value="NagB/RpiA_transferase-like"/>
</dbReference>
<dbReference type="FunFam" id="3.40.50.10470:FF:000008">
    <property type="entry name" value="Translation initiation factor 2B, beta subunit"/>
    <property type="match status" value="1"/>
</dbReference>
<dbReference type="GO" id="GO:0005829">
    <property type="term" value="C:cytosol"/>
    <property type="evidence" value="ECO:0007669"/>
    <property type="project" value="UniProtKB-SubCell"/>
</dbReference>
<comment type="subcellular location">
    <subcellularLocation>
        <location evidence="1">Cytoplasm</location>
        <location evidence="1">Cytosol</location>
    </subcellularLocation>
</comment>
<dbReference type="EMBL" id="KN847908">
    <property type="protein sequence ID" value="KIR39027.1"/>
    <property type="molecule type" value="Genomic_DNA"/>
</dbReference>
<evidence type="ECO:0000256" key="4">
    <source>
        <dbReference type="ARBA" id="ARBA00022540"/>
    </source>
</evidence>
<evidence type="ECO:0000313" key="11">
    <source>
        <dbReference type="Proteomes" id="UP000053392"/>
    </source>
</evidence>